<evidence type="ECO:0008006" key="7">
    <source>
        <dbReference type="Google" id="ProtNLM"/>
    </source>
</evidence>
<protein>
    <recommendedName>
        <fullName evidence="7">O-fucosyltransferase family protein</fullName>
    </recommendedName>
</protein>
<dbReference type="InterPro" id="IPR019378">
    <property type="entry name" value="GDP-Fuc_O-FucTrfase"/>
</dbReference>
<dbReference type="Gene3D" id="3.40.50.11350">
    <property type="match status" value="1"/>
</dbReference>
<dbReference type="Pfam" id="PF10250">
    <property type="entry name" value="O-FucT"/>
    <property type="match status" value="1"/>
</dbReference>
<keyword evidence="1" id="KW-0808">Transferase</keyword>
<dbReference type="PANTHER" id="PTHR31469:SF8">
    <property type="entry name" value="OS07G0641000 PROTEIN"/>
    <property type="match status" value="1"/>
</dbReference>
<keyword evidence="6" id="KW-1185">Reference proteome</keyword>
<evidence type="ECO:0000256" key="4">
    <source>
        <dbReference type="SAM" id="MobiDB-lite"/>
    </source>
</evidence>
<dbReference type="EMBL" id="BLLK01000052">
    <property type="protein sequence ID" value="GFH56456.1"/>
    <property type="molecule type" value="Genomic_DNA"/>
</dbReference>
<dbReference type="PANTHER" id="PTHR31469">
    <property type="entry name" value="OS07G0633600 PROTEIN"/>
    <property type="match status" value="1"/>
</dbReference>
<dbReference type="GO" id="GO:0006004">
    <property type="term" value="P:fucose metabolic process"/>
    <property type="evidence" value="ECO:0007669"/>
    <property type="project" value="UniProtKB-KW"/>
</dbReference>
<feature type="region of interest" description="Disordered" evidence="4">
    <location>
        <begin position="1"/>
        <end position="24"/>
    </location>
</feature>
<dbReference type="AlphaFoldDB" id="A0AAD3D264"/>
<dbReference type="Proteomes" id="UP001054902">
    <property type="component" value="Unassembled WGS sequence"/>
</dbReference>
<accession>A0AAD3D264</accession>
<evidence type="ECO:0000256" key="3">
    <source>
        <dbReference type="ARBA" id="ARBA00023277"/>
    </source>
</evidence>
<evidence type="ECO:0000256" key="1">
    <source>
        <dbReference type="ARBA" id="ARBA00022679"/>
    </source>
</evidence>
<dbReference type="Gene3D" id="3.40.50.11340">
    <property type="match status" value="1"/>
</dbReference>
<evidence type="ECO:0000313" key="6">
    <source>
        <dbReference type="Proteomes" id="UP001054902"/>
    </source>
</evidence>
<keyword evidence="3" id="KW-0119">Carbohydrate metabolism</keyword>
<organism evidence="5 6">
    <name type="scientific">Chaetoceros tenuissimus</name>
    <dbReference type="NCBI Taxonomy" id="426638"/>
    <lineage>
        <taxon>Eukaryota</taxon>
        <taxon>Sar</taxon>
        <taxon>Stramenopiles</taxon>
        <taxon>Ochrophyta</taxon>
        <taxon>Bacillariophyta</taxon>
        <taxon>Coscinodiscophyceae</taxon>
        <taxon>Chaetocerotophycidae</taxon>
        <taxon>Chaetocerotales</taxon>
        <taxon>Chaetocerotaceae</taxon>
        <taxon>Chaetoceros</taxon>
    </lineage>
</organism>
<gene>
    <name evidence="5" type="ORF">CTEN210_12932</name>
</gene>
<dbReference type="CDD" id="cd11296">
    <property type="entry name" value="O-FucT_like"/>
    <property type="match status" value="2"/>
</dbReference>
<dbReference type="GO" id="GO:0016740">
    <property type="term" value="F:transferase activity"/>
    <property type="evidence" value="ECO:0007669"/>
    <property type="project" value="UniProtKB-KW"/>
</dbReference>
<evidence type="ECO:0000256" key="2">
    <source>
        <dbReference type="ARBA" id="ARBA00023253"/>
    </source>
</evidence>
<proteinExistence type="predicted"/>
<sequence length="594" mass="69942">MNPQSPSEEKKDKKKKSKLEFKPHVLPSRKQKKPFLLNREKKKCILYSTLATILLIVFTNITRCHDAILKEAVYQALTTIDVESKNENMQRAKSIPSPLLRKKHHPIAGLNCKDHGGPSDPSEMVYWDDIPADSKYVSPFYDEEKYITFEPDRGGWNNIRMAYEAILVLAHATGRTLVLPPEKEMYLLWDGEGKKSFTFNDFFHLESISKEHKGMNIITMEEFLKKKAITGQLKRRKTQEVYLPPDNKTDWNGQDLDPLWKYLRRVGKYPNWDPEKCIAAIPSDKDGNNIQVLKQMMADLQSGKYGPIPDPDKEFINNPVPVDAEPIYRLREMLAGRKELCTYNESLQKEPLLHFKMEYERDSFDSSARMLTHFYAFIFFQDWKQDLFYKRFVRDHIRYIDDIMCAAARIVEAVRERSRNYNRANLKGLYDSWHVRRGDFQYTHVKVGVDELYKESEEQLRDGSKSLYIATDERDKSFFEPLRQTYDVMFMDDFMHLIEGVNPNYYGMLDQLVASRGEVFFGTYYSTLSGYINRMRGYYSTKNKSEGYELGALQSYYFLPHDIKHDMTHYQAVRPAHFMREYPTSWRDIDKSLK</sequence>
<comment type="caution">
    <text evidence="5">The sequence shown here is derived from an EMBL/GenBank/DDBJ whole genome shotgun (WGS) entry which is preliminary data.</text>
</comment>
<reference evidence="5 6" key="1">
    <citation type="journal article" date="2021" name="Sci. Rep.">
        <title>The genome of the diatom Chaetoceros tenuissimus carries an ancient integrated fragment of an extant virus.</title>
        <authorList>
            <person name="Hongo Y."/>
            <person name="Kimura K."/>
            <person name="Takaki Y."/>
            <person name="Yoshida Y."/>
            <person name="Baba S."/>
            <person name="Kobayashi G."/>
            <person name="Nagasaki K."/>
            <person name="Hano T."/>
            <person name="Tomaru Y."/>
        </authorList>
    </citation>
    <scope>NUCLEOTIDE SEQUENCE [LARGE SCALE GENOMIC DNA]</scope>
    <source>
        <strain evidence="5 6">NIES-3715</strain>
    </source>
</reference>
<dbReference type="FunFam" id="3.40.50.11350:FF:000014">
    <property type="entry name" value="Uncharacterized protein"/>
    <property type="match status" value="1"/>
</dbReference>
<keyword evidence="2" id="KW-0294">Fucose metabolism</keyword>
<evidence type="ECO:0000313" key="5">
    <source>
        <dbReference type="EMBL" id="GFH56456.1"/>
    </source>
</evidence>
<name>A0AAD3D264_9STRA</name>